<evidence type="ECO:0000256" key="3">
    <source>
        <dbReference type="ARBA" id="ARBA00022989"/>
    </source>
</evidence>
<evidence type="ECO:0000256" key="1">
    <source>
        <dbReference type="ARBA" id="ARBA00004141"/>
    </source>
</evidence>
<dbReference type="InterPro" id="IPR007016">
    <property type="entry name" value="O-antigen_ligase-rel_domated"/>
</dbReference>
<dbReference type="STRING" id="1798705.A2563_02055"/>
<feature type="transmembrane region" description="Helical" evidence="5">
    <location>
        <begin position="281"/>
        <end position="298"/>
    </location>
</feature>
<dbReference type="Pfam" id="PF04932">
    <property type="entry name" value="Wzy_C"/>
    <property type="match status" value="1"/>
</dbReference>
<accession>A0A1F6PB32</accession>
<evidence type="ECO:0000313" key="8">
    <source>
        <dbReference type="Proteomes" id="UP000176634"/>
    </source>
</evidence>
<dbReference type="PANTHER" id="PTHR37422">
    <property type="entry name" value="TEICHURONIC ACID BIOSYNTHESIS PROTEIN TUAE"/>
    <property type="match status" value="1"/>
</dbReference>
<keyword evidence="2 5" id="KW-0812">Transmembrane</keyword>
<dbReference type="EMBL" id="MFRA01000001">
    <property type="protein sequence ID" value="OGH93371.1"/>
    <property type="molecule type" value="Genomic_DNA"/>
</dbReference>
<organism evidence="7 8">
    <name type="scientific">Candidatus Magasanikbacteria bacterium RIFOXYD1_FULL_40_23</name>
    <dbReference type="NCBI Taxonomy" id="1798705"/>
    <lineage>
        <taxon>Bacteria</taxon>
        <taxon>Candidatus Magasanikiibacteriota</taxon>
    </lineage>
</organism>
<evidence type="ECO:0000256" key="5">
    <source>
        <dbReference type="SAM" id="Phobius"/>
    </source>
</evidence>
<proteinExistence type="predicted"/>
<gene>
    <name evidence="7" type="ORF">A2563_02055</name>
</gene>
<keyword evidence="3 5" id="KW-1133">Transmembrane helix</keyword>
<feature type="transmembrane region" description="Helical" evidence="5">
    <location>
        <begin position="78"/>
        <end position="97"/>
    </location>
</feature>
<feature type="transmembrane region" description="Helical" evidence="5">
    <location>
        <begin position="164"/>
        <end position="184"/>
    </location>
</feature>
<dbReference type="Proteomes" id="UP000176634">
    <property type="component" value="Unassembled WGS sequence"/>
</dbReference>
<dbReference type="AlphaFoldDB" id="A0A1F6PB32"/>
<feature type="domain" description="O-antigen ligase-related" evidence="6">
    <location>
        <begin position="246"/>
        <end position="396"/>
    </location>
</feature>
<feature type="transmembrane region" description="Helical" evidence="5">
    <location>
        <begin position="109"/>
        <end position="127"/>
    </location>
</feature>
<protein>
    <recommendedName>
        <fullName evidence="6">O-antigen ligase-related domain-containing protein</fullName>
    </recommendedName>
</protein>
<feature type="transmembrane region" description="Helical" evidence="5">
    <location>
        <begin position="32"/>
        <end position="58"/>
    </location>
</feature>
<evidence type="ECO:0000313" key="7">
    <source>
        <dbReference type="EMBL" id="OGH93371.1"/>
    </source>
</evidence>
<feature type="transmembrane region" description="Helical" evidence="5">
    <location>
        <begin position="244"/>
        <end position="275"/>
    </location>
</feature>
<name>A0A1F6PB32_9BACT</name>
<dbReference type="PANTHER" id="PTHR37422:SF17">
    <property type="entry name" value="O-ANTIGEN LIGASE"/>
    <property type="match status" value="1"/>
</dbReference>
<evidence type="ECO:0000256" key="2">
    <source>
        <dbReference type="ARBA" id="ARBA00022692"/>
    </source>
</evidence>
<feature type="transmembrane region" description="Helical" evidence="5">
    <location>
        <begin position="383"/>
        <end position="403"/>
    </location>
</feature>
<comment type="subcellular location">
    <subcellularLocation>
        <location evidence="1">Membrane</location>
        <topology evidence="1">Multi-pass membrane protein</topology>
    </subcellularLocation>
</comment>
<sequence length="464" mass="53686">MTNHLNKFSFSALMVIFLSFFIIINPNIGFDILAFLLILFIILQKLFGEYFILILLAMRPTLDYWRDFNLFSVGLIDFNINASLSVFLLGWSIIFFIKNYEYFRRVPLKISWLLFILWCTISLTYTYHASSTIIETMKLANLFALFGITYILAEKDRLGFKAKFLKAGVAAAIAPLLLGLYQFISKTGMDIDEVSNRIYGTLAHPNVLATFALLLLMVLANEIIAKQKNKGSLLNLKTDTLPKLLGLFLLIIIALTYTRIAWIGAAILFIIIGIIYYKKTLIYSIAGLILFFILFYPINNFLISSYNINLQASGLISRLTTRNQDSDSVRWRTNLVTKVLPLFKKEYIKGYGYGTFARVWDDNKDLTNLWDNTSEAHNDYIKVAFESGVVGLFLFLVIFATLLYRQITFAIKNNWKNIVFIASIFVYLILSFSDNMLHHTPTIWWFWAVWGWWANEYRIEKNKE</sequence>
<feature type="transmembrane region" description="Helical" evidence="5">
    <location>
        <begin position="133"/>
        <end position="152"/>
    </location>
</feature>
<feature type="transmembrane region" description="Helical" evidence="5">
    <location>
        <begin position="6"/>
        <end position="25"/>
    </location>
</feature>
<evidence type="ECO:0000256" key="4">
    <source>
        <dbReference type="ARBA" id="ARBA00023136"/>
    </source>
</evidence>
<keyword evidence="4 5" id="KW-0472">Membrane</keyword>
<evidence type="ECO:0000259" key="6">
    <source>
        <dbReference type="Pfam" id="PF04932"/>
    </source>
</evidence>
<dbReference type="InterPro" id="IPR051533">
    <property type="entry name" value="WaaL-like"/>
</dbReference>
<feature type="transmembrane region" description="Helical" evidence="5">
    <location>
        <begin position="204"/>
        <end position="224"/>
    </location>
</feature>
<dbReference type="GO" id="GO:0016020">
    <property type="term" value="C:membrane"/>
    <property type="evidence" value="ECO:0007669"/>
    <property type="project" value="UniProtKB-SubCell"/>
</dbReference>
<reference evidence="7 8" key="1">
    <citation type="journal article" date="2016" name="Nat. Commun.">
        <title>Thousands of microbial genomes shed light on interconnected biogeochemical processes in an aquifer system.</title>
        <authorList>
            <person name="Anantharaman K."/>
            <person name="Brown C.T."/>
            <person name="Hug L.A."/>
            <person name="Sharon I."/>
            <person name="Castelle C.J."/>
            <person name="Probst A.J."/>
            <person name="Thomas B.C."/>
            <person name="Singh A."/>
            <person name="Wilkins M.J."/>
            <person name="Karaoz U."/>
            <person name="Brodie E.L."/>
            <person name="Williams K.H."/>
            <person name="Hubbard S.S."/>
            <person name="Banfield J.F."/>
        </authorList>
    </citation>
    <scope>NUCLEOTIDE SEQUENCE [LARGE SCALE GENOMIC DNA]</scope>
</reference>
<comment type="caution">
    <text evidence="7">The sequence shown here is derived from an EMBL/GenBank/DDBJ whole genome shotgun (WGS) entry which is preliminary data.</text>
</comment>
<feature type="transmembrane region" description="Helical" evidence="5">
    <location>
        <begin position="415"/>
        <end position="432"/>
    </location>
</feature>